<dbReference type="EnsemblMetazoa" id="ISCW007509-RA">
    <property type="protein sequence ID" value="ISCW007509-PA"/>
    <property type="gene ID" value="ISCW007509"/>
</dbReference>
<keyword evidence="3" id="KW-1185">Reference proteome</keyword>
<dbReference type="Proteomes" id="UP000001555">
    <property type="component" value="Unassembled WGS sequence"/>
</dbReference>
<dbReference type="AlphaFoldDB" id="A0A1S4L1S2"/>
<evidence type="ECO:0000313" key="2">
    <source>
        <dbReference type="EnsemblMetazoa" id="ISCW007509-PA"/>
    </source>
</evidence>
<feature type="compositionally biased region" description="Low complexity" evidence="1">
    <location>
        <begin position="1"/>
        <end position="10"/>
    </location>
</feature>
<reference evidence="3" key="1">
    <citation type="submission" date="2008-03" db="EMBL/GenBank/DDBJ databases">
        <title>Annotation of Ixodes scapularis.</title>
        <authorList>
            <consortium name="Ixodes scapularis Genome Project Consortium"/>
            <person name="Caler E."/>
            <person name="Hannick L.I."/>
            <person name="Bidwell S."/>
            <person name="Joardar V."/>
            <person name="Thiagarajan M."/>
            <person name="Amedeo P."/>
            <person name="Galinsky K.J."/>
            <person name="Schobel S."/>
            <person name="Inman J."/>
            <person name="Hostetler J."/>
            <person name="Miller J."/>
            <person name="Hammond M."/>
            <person name="Megy K."/>
            <person name="Lawson D."/>
            <person name="Kodira C."/>
            <person name="Sutton G."/>
            <person name="Meyer J."/>
            <person name="Hill C.A."/>
            <person name="Birren B."/>
            <person name="Nene V."/>
            <person name="Collins F."/>
            <person name="Alarcon-Chaidez F."/>
            <person name="Wikel S."/>
            <person name="Strausberg R."/>
        </authorList>
    </citation>
    <scope>NUCLEOTIDE SEQUENCE [LARGE SCALE GENOMIC DNA]</scope>
    <source>
        <strain evidence="3">Wikel</strain>
    </source>
</reference>
<feature type="region of interest" description="Disordered" evidence="1">
    <location>
        <begin position="1"/>
        <end position="21"/>
    </location>
</feature>
<protein>
    <submittedName>
        <fullName evidence="2">Uncharacterized protein</fullName>
    </submittedName>
</protein>
<evidence type="ECO:0000313" key="3">
    <source>
        <dbReference type="Proteomes" id="UP000001555"/>
    </source>
</evidence>
<dbReference type="VEuPathDB" id="VectorBase:ISCI007509"/>
<dbReference type="VEuPathDB" id="VectorBase:ISCW007509"/>
<name>A0A1S4L1S2_IXOSC</name>
<dbReference type="EMBL" id="ABJB010694807">
    <property type="status" value="NOT_ANNOTATED_CDS"/>
    <property type="molecule type" value="Genomic_DNA"/>
</dbReference>
<reference evidence="2" key="2">
    <citation type="submission" date="2020-05" db="UniProtKB">
        <authorList>
            <consortium name="EnsemblMetazoa"/>
        </authorList>
    </citation>
    <scope>IDENTIFICATION</scope>
    <source>
        <strain evidence="2">wikel</strain>
    </source>
</reference>
<organism evidence="2 3">
    <name type="scientific">Ixodes scapularis</name>
    <name type="common">Black-legged tick</name>
    <name type="synonym">Deer tick</name>
    <dbReference type="NCBI Taxonomy" id="6945"/>
    <lineage>
        <taxon>Eukaryota</taxon>
        <taxon>Metazoa</taxon>
        <taxon>Ecdysozoa</taxon>
        <taxon>Arthropoda</taxon>
        <taxon>Chelicerata</taxon>
        <taxon>Arachnida</taxon>
        <taxon>Acari</taxon>
        <taxon>Parasitiformes</taxon>
        <taxon>Ixodida</taxon>
        <taxon>Ixodoidea</taxon>
        <taxon>Ixodidae</taxon>
        <taxon>Ixodinae</taxon>
        <taxon>Ixodes</taxon>
    </lineage>
</organism>
<accession>A0A1S4L1S2</accession>
<dbReference type="InParanoid" id="A0A1S4L1S2"/>
<evidence type="ECO:0000256" key="1">
    <source>
        <dbReference type="SAM" id="MobiDB-lite"/>
    </source>
</evidence>
<proteinExistence type="predicted"/>
<sequence length="83" mass="8743">DSISLSARSSKSSRCRSAKRGGELSEAVRLETNCSALVAVKSVVPQQLEGVSCRNRSRVPRLLAISRGASPESLGTHARCSSS</sequence>